<evidence type="ECO:0000313" key="3">
    <source>
        <dbReference type="Proteomes" id="UP000799428"/>
    </source>
</evidence>
<protein>
    <submittedName>
        <fullName evidence="2">Uncharacterized protein</fullName>
    </submittedName>
</protein>
<dbReference type="Proteomes" id="UP000799428">
    <property type="component" value="Unassembled WGS sequence"/>
</dbReference>
<name>A0A6G1KQK2_9PLEO</name>
<dbReference type="AlphaFoldDB" id="A0A6G1KQK2"/>
<keyword evidence="3" id="KW-1185">Reference proteome</keyword>
<reference evidence="2" key="1">
    <citation type="journal article" date="2020" name="Stud. Mycol.">
        <title>101 Dothideomycetes genomes: a test case for predicting lifestyles and emergence of pathogens.</title>
        <authorList>
            <person name="Haridas S."/>
            <person name="Albert R."/>
            <person name="Binder M."/>
            <person name="Bloem J."/>
            <person name="Labutti K."/>
            <person name="Salamov A."/>
            <person name="Andreopoulos B."/>
            <person name="Baker S."/>
            <person name="Barry K."/>
            <person name="Bills G."/>
            <person name="Bluhm B."/>
            <person name="Cannon C."/>
            <person name="Castanera R."/>
            <person name="Culley D."/>
            <person name="Daum C."/>
            <person name="Ezra D."/>
            <person name="Gonzalez J."/>
            <person name="Henrissat B."/>
            <person name="Kuo A."/>
            <person name="Liang C."/>
            <person name="Lipzen A."/>
            <person name="Lutzoni F."/>
            <person name="Magnuson J."/>
            <person name="Mondo S."/>
            <person name="Nolan M."/>
            <person name="Ohm R."/>
            <person name="Pangilinan J."/>
            <person name="Park H.-J."/>
            <person name="Ramirez L."/>
            <person name="Alfaro M."/>
            <person name="Sun H."/>
            <person name="Tritt A."/>
            <person name="Yoshinaga Y."/>
            <person name="Zwiers L.-H."/>
            <person name="Turgeon B."/>
            <person name="Goodwin S."/>
            <person name="Spatafora J."/>
            <person name="Crous P."/>
            <person name="Grigoriev I."/>
        </authorList>
    </citation>
    <scope>NUCLEOTIDE SEQUENCE</scope>
    <source>
        <strain evidence="2">CBS 279.74</strain>
    </source>
</reference>
<feature type="region of interest" description="Disordered" evidence="1">
    <location>
        <begin position="30"/>
        <end position="52"/>
    </location>
</feature>
<evidence type="ECO:0000313" key="2">
    <source>
        <dbReference type="EMBL" id="KAF2714835.1"/>
    </source>
</evidence>
<dbReference type="EMBL" id="MU005764">
    <property type="protein sequence ID" value="KAF2714835.1"/>
    <property type="molecule type" value="Genomic_DNA"/>
</dbReference>
<gene>
    <name evidence="2" type="ORF">K504DRAFT_11933</name>
</gene>
<proteinExistence type="predicted"/>
<sequence length="127" mass="13832">MSTQRTSRYEMGYPTIAALKAWQPGNSEFRLSTADTKAQRSQVGKTEFPARAPASRLSRSLSRTLWSAFWRAFVGAGRAGDVRVGDGRVGGAGRVGDGRVGDGRAGDGQVGEWIEWRDVAARAKRWC</sequence>
<evidence type="ECO:0000256" key="1">
    <source>
        <dbReference type="SAM" id="MobiDB-lite"/>
    </source>
</evidence>
<feature type="compositionally biased region" description="Polar residues" evidence="1">
    <location>
        <begin position="30"/>
        <end position="44"/>
    </location>
</feature>
<accession>A0A6G1KQK2</accession>
<organism evidence="2 3">
    <name type="scientific">Pleomassaria siparia CBS 279.74</name>
    <dbReference type="NCBI Taxonomy" id="1314801"/>
    <lineage>
        <taxon>Eukaryota</taxon>
        <taxon>Fungi</taxon>
        <taxon>Dikarya</taxon>
        <taxon>Ascomycota</taxon>
        <taxon>Pezizomycotina</taxon>
        <taxon>Dothideomycetes</taxon>
        <taxon>Pleosporomycetidae</taxon>
        <taxon>Pleosporales</taxon>
        <taxon>Pleomassariaceae</taxon>
        <taxon>Pleomassaria</taxon>
    </lineage>
</organism>